<sequence>MKSTNFHFNQILIYLGSAIAPFLNISPLLAQPIIAEPNDTNTSVTINSNRFDINGGTLSGDGTNLFHSFAQFGLNPNQIANFLSTPQIQNILGRVVGNDPSIINGLIQVTGGNSNLYLMNPAGIIFGNSATLNVPADFIATTATGIGFGENNWFNAYGINDYQSLIGNPTQFAFDLTQPGAIINAGNLTASDGKNIGLIAGIVANTGSVTTSGGNISLVSVPGTNRVKISQPGSLLSLELVPPRDSNGLTLPFTPLELPQLLTGSGVETGLAVNPDNSVQTAEGTLIPTTPGTTIVTGTLNVSNPLAQGGNADVLGTRVGILDSAQILASGGLGGGNVRIGGGYQGQENIPNALFTVVGEDATINADALVDGTGGTVIVWADGTTKFWGDISARGGSNSGDGGFVEVSGLQSLDFTGSVDTLAPNGNAGTLLLDPTNITVQNGVGTFTNLNQVDAFGDIDIGANTIDVALINMATANVILQATNDININAAINIATADVGLTAIAQNGNITATENITTVAGGNGSVTLAAGNNITVQGIDAGGAIALTSTNANVIIGANNANNNEIRSSARTDGGAPGQIAVTALNGTVTLNGILRSGRANKDGDSTIAITAQRFRAINPGPGAQDGRPDKFLDIPAFAQSGVANASNSLTVQPVSLFATPANVQFSTDGNITPANVNNALPGRATINFVDNLQNPNPANTFSVSEGSGPELITITIPRSQTFVIGPTFNPNDPNVSGVPSNTSIALSISGIPPTLVVLLGDNQLSAPPLQQPPVAQQPQVPNQVAQVPDGAVRASQEGDRAAGDNRGLNCVSGGREEEEEENICQSGDGARSILDTSEVETPQDESNQQSKRNPALIESEVEVGRVSN</sequence>
<reference evidence="3" key="1">
    <citation type="submission" date="2020-10" db="EMBL/GenBank/DDBJ databases">
        <authorList>
            <person name="Castelo-Branco R."/>
            <person name="Eusebio N."/>
            <person name="Adriana R."/>
            <person name="Vieira A."/>
            <person name="Brugerolle De Fraissinette N."/>
            <person name="Rezende De Castro R."/>
            <person name="Schneider M.P."/>
            <person name="Vasconcelos V."/>
            <person name="Leao P.N."/>
        </authorList>
    </citation>
    <scope>NUCLEOTIDE SEQUENCE</scope>
    <source>
        <strain evidence="3">LEGE 07157</strain>
    </source>
</reference>
<dbReference type="Pfam" id="PF05860">
    <property type="entry name" value="TPS"/>
    <property type="match status" value="1"/>
</dbReference>
<dbReference type="SUPFAM" id="SSF51126">
    <property type="entry name" value="Pectin lyase-like"/>
    <property type="match status" value="1"/>
</dbReference>
<dbReference type="AlphaFoldDB" id="A0A8J7DVC9"/>
<feature type="region of interest" description="Disordered" evidence="1">
    <location>
        <begin position="769"/>
        <end position="869"/>
    </location>
</feature>
<feature type="domain" description="Filamentous haemagglutinin FhaB/tRNA nuclease CdiA-like TPS" evidence="2">
    <location>
        <begin position="35"/>
        <end position="149"/>
    </location>
</feature>
<accession>A0A8J7DVC9</accession>
<dbReference type="RefSeq" id="WP_194028800.1">
    <property type="nucleotide sequence ID" value="NZ_JADEWZ010000008.1"/>
</dbReference>
<dbReference type="InterPro" id="IPR012334">
    <property type="entry name" value="Pectin_lyas_fold"/>
</dbReference>
<gene>
    <name evidence="3" type="ORF">IQ249_07395</name>
</gene>
<feature type="compositionally biased region" description="Low complexity" evidence="1">
    <location>
        <begin position="769"/>
        <end position="789"/>
    </location>
</feature>
<comment type="caution">
    <text evidence="3">The sequence shown here is derived from an EMBL/GenBank/DDBJ whole genome shotgun (WGS) entry which is preliminary data.</text>
</comment>
<dbReference type="NCBIfam" id="TIGR01901">
    <property type="entry name" value="adhes_NPXG"/>
    <property type="match status" value="1"/>
</dbReference>
<evidence type="ECO:0000313" key="3">
    <source>
        <dbReference type="EMBL" id="MBE9115715.1"/>
    </source>
</evidence>
<keyword evidence="4" id="KW-1185">Reference proteome</keyword>
<name>A0A8J7DVC9_9CYAN</name>
<evidence type="ECO:0000313" key="4">
    <source>
        <dbReference type="Proteomes" id="UP000654482"/>
    </source>
</evidence>
<dbReference type="InterPro" id="IPR008638">
    <property type="entry name" value="FhaB/CdiA-like_TPS"/>
</dbReference>
<dbReference type="EMBL" id="JADEWZ010000008">
    <property type="protein sequence ID" value="MBE9115715.1"/>
    <property type="molecule type" value="Genomic_DNA"/>
</dbReference>
<proteinExistence type="predicted"/>
<organism evidence="3 4">
    <name type="scientific">Lusitaniella coriacea LEGE 07157</name>
    <dbReference type="NCBI Taxonomy" id="945747"/>
    <lineage>
        <taxon>Bacteria</taxon>
        <taxon>Bacillati</taxon>
        <taxon>Cyanobacteriota</taxon>
        <taxon>Cyanophyceae</taxon>
        <taxon>Spirulinales</taxon>
        <taxon>Lusitaniellaceae</taxon>
        <taxon>Lusitaniella</taxon>
    </lineage>
</organism>
<dbReference type="SMART" id="SM00912">
    <property type="entry name" value="Haemagg_act"/>
    <property type="match status" value="1"/>
</dbReference>
<protein>
    <submittedName>
        <fullName evidence="3">Filamentous hemagglutinin N-terminal domain-containing protein</fullName>
    </submittedName>
</protein>
<dbReference type="Gene3D" id="2.160.20.10">
    <property type="entry name" value="Single-stranded right-handed beta-helix, Pectin lyase-like"/>
    <property type="match status" value="1"/>
</dbReference>
<dbReference type="InterPro" id="IPR011050">
    <property type="entry name" value="Pectin_lyase_fold/virulence"/>
</dbReference>
<evidence type="ECO:0000256" key="1">
    <source>
        <dbReference type="SAM" id="MobiDB-lite"/>
    </source>
</evidence>
<dbReference type="Proteomes" id="UP000654482">
    <property type="component" value="Unassembled WGS sequence"/>
</dbReference>
<evidence type="ECO:0000259" key="2">
    <source>
        <dbReference type="SMART" id="SM00912"/>
    </source>
</evidence>